<accession>U4UKF0</accession>
<evidence type="ECO:0000313" key="1">
    <source>
        <dbReference type="EMBL" id="ERL93597.1"/>
    </source>
</evidence>
<organism evidence="1 2">
    <name type="scientific">Dendroctonus ponderosae</name>
    <name type="common">Mountain pine beetle</name>
    <dbReference type="NCBI Taxonomy" id="77166"/>
    <lineage>
        <taxon>Eukaryota</taxon>
        <taxon>Metazoa</taxon>
        <taxon>Ecdysozoa</taxon>
        <taxon>Arthropoda</taxon>
        <taxon>Hexapoda</taxon>
        <taxon>Insecta</taxon>
        <taxon>Pterygota</taxon>
        <taxon>Neoptera</taxon>
        <taxon>Endopterygota</taxon>
        <taxon>Coleoptera</taxon>
        <taxon>Polyphaga</taxon>
        <taxon>Cucujiformia</taxon>
        <taxon>Curculionidae</taxon>
        <taxon>Scolytinae</taxon>
        <taxon>Dendroctonus</taxon>
    </lineage>
</organism>
<evidence type="ECO:0000313" key="2">
    <source>
        <dbReference type="Proteomes" id="UP000030742"/>
    </source>
</evidence>
<dbReference type="AlphaFoldDB" id="U4UKF0"/>
<protein>
    <submittedName>
        <fullName evidence="1">Uncharacterized protein</fullName>
    </submittedName>
</protein>
<name>U4UKF0_DENPD</name>
<sequence>MWQTCVINLFKFSHRQQLYVKSAFAQAKLIIMDQEWEVRTICVTHRYYEAQNIPPRGDILCYEGLLHCKVLLLYILRWPSGL</sequence>
<proteinExistence type="predicted"/>
<dbReference type="EMBL" id="KB632364">
    <property type="protein sequence ID" value="ERL93597.1"/>
    <property type="molecule type" value="Genomic_DNA"/>
</dbReference>
<dbReference type="Proteomes" id="UP000030742">
    <property type="component" value="Unassembled WGS sequence"/>
</dbReference>
<reference evidence="1 2" key="1">
    <citation type="journal article" date="2013" name="Genome Biol.">
        <title>Draft genome of the mountain pine beetle, Dendroctonus ponderosae Hopkins, a major forest pest.</title>
        <authorList>
            <person name="Keeling C.I."/>
            <person name="Yuen M.M."/>
            <person name="Liao N.Y."/>
            <person name="Docking T.R."/>
            <person name="Chan S.K."/>
            <person name="Taylor G.A."/>
            <person name="Palmquist D.L."/>
            <person name="Jackman S.D."/>
            <person name="Nguyen A."/>
            <person name="Li M."/>
            <person name="Henderson H."/>
            <person name="Janes J.K."/>
            <person name="Zhao Y."/>
            <person name="Pandoh P."/>
            <person name="Moore R."/>
            <person name="Sperling F.A."/>
            <person name="Huber D.P."/>
            <person name="Birol I."/>
            <person name="Jones S.J."/>
            <person name="Bohlmann J."/>
        </authorList>
    </citation>
    <scope>NUCLEOTIDE SEQUENCE</scope>
</reference>
<gene>
    <name evidence="1" type="ORF">D910_10885</name>
</gene>